<dbReference type="EMBL" id="CP035758">
    <property type="protein sequence ID" value="QBD82559.1"/>
    <property type="molecule type" value="Genomic_DNA"/>
</dbReference>
<dbReference type="Pfam" id="PF10412">
    <property type="entry name" value="TrwB_AAD_bind"/>
    <property type="match status" value="1"/>
</dbReference>
<proteinExistence type="predicted"/>
<accession>A0A4P6K321</accession>
<dbReference type="InterPro" id="IPR019476">
    <property type="entry name" value="T4SS_TraD_DNA-bd"/>
</dbReference>
<dbReference type="InterPro" id="IPR008571">
    <property type="entry name" value="HerA-like"/>
</dbReference>
<dbReference type="OrthoDB" id="9758751at2"/>
<feature type="domain" description="Type IV secretion system coupling protein TraD DNA-binding" evidence="2">
    <location>
        <begin position="1588"/>
        <end position="1661"/>
    </location>
</feature>
<name>A0A4P6K321_KTERU</name>
<dbReference type="CDD" id="cd01127">
    <property type="entry name" value="TrwB_TraG_TraD_VirD4"/>
    <property type="match status" value="1"/>
</dbReference>
<feature type="domain" description="Helicase HerA central" evidence="1">
    <location>
        <begin position="1380"/>
        <end position="1582"/>
    </location>
</feature>
<dbReference type="InterPro" id="IPR027417">
    <property type="entry name" value="P-loop_NTPase"/>
</dbReference>
<evidence type="ECO:0000313" key="4">
    <source>
        <dbReference type="Proteomes" id="UP000290365"/>
    </source>
</evidence>
<dbReference type="GO" id="GO:0005524">
    <property type="term" value="F:ATP binding"/>
    <property type="evidence" value="ECO:0007669"/>
    <property type="project" value="UniProtKB-KW"/>
</dbReference>
<dbReference type="Proteomes" id="UP000290365">
    <property type="component" value="Chromosome"/>
</dbReference>
<organism evidence="3 4">
    <name type="scientific">Ktedonosporobacter rubrisoli</name>
    <dbReference type="NCBI Taxonomy" id="2509675"/>
    <lineage>
        <taxon>Bacteria</taxon>
        <taxon>Bacillati</taxon>
        <taxon>Chloroflexota</taxon>
        <taxon>Ktedonobacteria</taxon>
        <taxon>Ktedonobacterales</taxon>
        <taxon>Ktedonosporobacteraceae</taxon>
        <taxon>Ktedonosporobacter</taxon>
    </lineage>
</organism>
<dbReference type="Gene3D" id="3.40.50.300">
    <property type="entry name" value="P-loop containing nucleotide triphosphate hydrolases"/>
    <property type="match status" value="2"/>
</dbReference>
<dbReference type="PANTHER" id="PTHR42957:SF1">
    <property type="entry name" value="HELICASE MJ1565-RELATED"/>
    <property type="match status" value="1"/>
</dbReference>
<dbReference type="KEGG" id="kbs:EPA93_43960"/>
<reference evidence="3 4" key="1">
    <citation type="submission" date="2019-01" db="EMBL/GenBank/DDBJ databases">
        <title>Ktedonosporobacter rubrisoli SCAWS-G2.</title>
        <authorList>
            <person name="Huang Y."/>
            <person name="Yan B."/>
        </authorList>
    </citation>
    <scope>NUCLEOTIDE SEQUENCE [LARGE SCALE GENOMIC DNA]</scope>
    <source>
        <strain evidence="3 4">SCAWS-G2</strain>
    </source>
</reference>
<evidence type="ECO:0000313" key="3">
    <source>
        <dbReference type="EMBL" id="QBD82559.1"/>
    </source>
</evidence>
<keyword evidence="3" id="KW-0547">Nucleotide-binding</keyword>
<keyword evidence="3" id="KW-0067">ATP-binding</keyword>
<protein>
    <submittedName>
        <fullName evidence="3">ATP-binding protein</fullName>
    </submittedName>
</protein>
<evidence type="ECO:0000259" key="2">
    <source>
        <dbReference type="Pfam" id="PF10412"/>
    </source>
</evidence>
<dbReference type="PANTHER" id="PTHR42957">
    <property type="entry name" value="HELICASE MJ1565-RELATED"/>
    <property type="match status" value="1"/>
</dbReference>
<keyword evidence="4" id="KW-1185">Reference proteome</keyword>
<dbReference type="InterPro" id="IPR002789">
    <property type="entry name" value="HerA_central"/>
</dbReference>
<dbReference type="SUPFAM" id="SSF52540">
    <property type="entry name" value="P-loop containing nucleoside triphosphate hydrolases"/>
    <property type="match status" value="1"/>
</dbReference>
<sequence>MNAQRTEILTKEISKHFKNTSVGHCARVDFLPREEARAICQQFHQVQAGNGIKAFLLQGGQTNADDELSIAADHAIELRNRKEESICLFVPMDIVDATASSLGNSFALIDGRTLYDSLLKQLRARLSNQAQRIVQGVFNQLRGILKVSKEQQISFVSALLERDEQHQLEQAGLELWRVGLIADGQSVLGENEAAFMEALDNNKRCVRALVYPGRLQASLPERIQALLVDEQTGQQLIAFFRGRNLNDPRSWSQALIQAGLTFERWRFPEEDHSDIKEVQIQHFLDSANKVERYTHLLQPNGPGTDLLIPCGPKSSVVVRWKVEPPNPRNLKYWRVELLPLSVLEGDTDQDSGIDLPSREIPASRRNLTIKLDFELERQLGVFVRVTPIEVSGQPVSYQEDQGGSEKIIYADSDEFFLMPESEFDEEDKGKELPRETRSEVSTIALGRLEQALQTRATSLEESGAQWSSGELEYFSLRLDNKRAITLGLSSVLKELEDRTLRGSRGGGMFQLLVDEVKRVSADACKDRYMLYGDDDSWRSFWNAREALFRSIRQSDPRHFIEVVQWKPEITSAAVRYVQSYQALLQALLQKVSRDGERQAERWAEMREAMSLDTLLIRVRDGAQKIEEALVILPTHPLRIAWLVGYTQLLSNWEEQLLERTKPATRKGALDLEALRMLSPINTPAFAFHSDSPEQFVFFQNLRFYHGVLLPVGVPDPHRRYSELATILGADQDQITIGTIQPEQLANHLAKFIELHPYIQTLVTTLINPDRGDFFAEALKQLALPKNEEEEGSEESRISAFQVTSYVEDERKSSVQALNRVRQTLERFGNSGGSYFLPGLSATLRTIEQLEHDDLADAHVAVVSDITRPTLTAYGATEGEIEARSFALYGLLCRFVPQLKRDASGLIWRYQILTERLKPAETHPVKTQYSDILIQLHTTLLEAGARLLGGEPGSQPALQVHLDEPRRRLLERLHQSANWVITLDRFFALDYYDSPHIESLNEVARKYVLDYSPEFSEGLGHRLMITTSWHEEIGSLLRQAMEERGISAIESSVSHLLHHLKLVSGSLALQALESRTSASGAVGLGIVTAWLQGKNRLRQSVLVPVDLHPRLFAREGKQSTQAGDRRCDLALFTLKRNIVDVTFIEVKWRRGRVSIDRLGEEMQLQMQASRRALEDHFFNAERIDGALQRSHLANVLRFYFERSRRYGLFDPEQEHTFLERLSELEKAGLDFRYRYEGYIVSLDERATATTINGAKIRVLTAADFDTQRFPIIASSSLFQESTLPETDMALDEENGTDMGIADESDDDLLRNEVMRRRTAVLEPLDAVAEPMTVARDSDLSQPFQYAVQDGEPHAVGQEVAIGLGKALQGGECHWQPSVKGSPHLFIIGIPGQGKSWTITRLLIELSKQHVPSLVLDFHGQFSDPAEPFTQQVRPHVLDVARGLPFSPFECSSHGEDADIIANSLEVAEIFAHVTGLGPIQQDTLYQALLSAYQEQGFGKANGSQQLAYPTLENVLEQIKRQGSNRNADIILARCRSLLEMNLFRPEQSEVNLLTHIRNGLVLDLHRVLERLQLAAGAFILRKVYKDMFRWGPTEQLRLAIVLDEAHRLARDVTLPKIMKEGRKFGVVVIVASQELTDFHQGIIGNIGTKVIFRVNHPDSRKVAGLLQAPLGVDLGRQIAQMQVGTAYVQTPDMPQASRVQMHPLR</sequence>
<gene>
    <name evidence="3" type="ORF">EPA93_43960</name>
</gene>
<evidence type="ECO:0000259" key="1">
    <source>
        <dbReference type="Pfam" id="PF01935"/>
    </source>
</evidence>
<dbReference type="RefSeq" id="WP_129893628.1">
    <property type="nucleotide sequence ID" value="NZ_CP035758.1"/>
</dbReference>
<dbReference type="Pfam" id="PF01935">
    <property type="entry name" value="DUF87"/>
    <property type="match status" value="1"/>
</dbReference>